<gene>
    <name evidence="1" type="ORF">PsorP6_001512</name>
</gene>
<protein>
    <submittedName>
        <fullName evidence="1">Uncharacterized protein</fullName>
    </submittedName>
</protein>
<evidence type="ECO:0000313" key="2">
    <source>
        <dbReference type="Proteomes" id="UP001163321"/>
    </source>
</evidence>
<reference evidence="1 2" key="1">
    <citation type="journal article" date="2022" name="bioRxiv">
        <title>The genome of the oomycete Peronosclerospora sorghi, a cosmopolitan pathogen of maize and sorghum, is inflated with dispersed pseudogenes.</title>
        <authorList>
            <person name="Fletcher K."/>
            <person name="Martin F."/>
            <person name="Isakeit T."/>
            <person name="Cavanaugh K."/>
            <person name="Magill C."/>
            <person name="Michelmore R."/>
        </authorList>
    </citation>
    <scope>NUCLEOTIDE SEQUENCE [LARGE SCALE GENOMIC DNA]</scope>
    <source>
        <strain evidence="1">P6</strain>
    </source>
</reference>
<dbReference type="Proteomes" id="UP001163321">
    <property type="component" value="Chromosome 1"/>
</dbReference>
<comment type="caution">
    <text evidence="1">The sequence shown here is derived from an EMBL/GenBank/DDBJ whole genome shotgun (WGS) entry which is preliminary data.</text>
</comment>
<evidence type="ECO:0000313" key="1">
    <source>
        <dbReference type="EMBL" id="KAI9922313.1"/>
    </source>
</evidence>
<proteinExistence type="predicted"/>
<accession>A0ACC0WTR7</accession>
<organism evidence="1 2">
    <name type="scientific">Peronosclerospora sorghi</name>
    <dbReference type="NCBI Taxonomy" id="230839"/>
    <lineage>
        <taxon>Eukaryota</taxon>
        <taxon>Sar</taxon>
        <taxon>Stramenopiles</taxon>
        <taxon>Oomycota</taxon>
        <taxon>Peronosporomycetes</taxon>
        <taxon>Peronosporales</taxon>
        <taxon>Peronosporaceae</taxon>
        <taxon>Peronosclerospora</taxon>
    </lineage>
</organism>
<sequence>MPHLVNPLLLADFLTDSYNIGGVTSLLALNSLFTLIQDYNFDSPDFYNKLYALLSDPSMYSAKQRERFFKLLNLFLSSTHLPAYMVAAFAKRLSRSALTADPGAILFILPMIYNLILRQKECLQQIHRKGAFTAAEKASKRRVELSSGTAVDASAKQLANEKKEMVLNDGHDPFVNDEIDSIKCNALQTSLWEVSAMKHLYIADVALKARMFEEKLRHQFLNHGITYKSLFEKQLKRKEKGKVPLAFEPFTTDCIQTMTSRVVNEIWREHIFQLAVTFHGGTRACSPDHYLHGNKKHPSEKSLDNIAQFQIGNTLAHFAGAFSDGEIYRTGTMKDVVYGVSGGMEDWGYAASWENQFYDDRSQPFRPCNRQRLEKTIYNNITNRAFSMLVETANSKEPKTAKLGDFKELYKANIAFFQSEGGTIKLIGHVPWNVRLALMMIEMCVGYPETRSFETRSNEDFPPAGLYTIDRDQQRVIPGTVELRKEPNLSCRLLWEVLGALTVDSTYVQVSSSASFEPDSILMVTPIKSGTTRRFYEFAPKSSQAMAASTDTMGTSVFVTCLEIVNITSDKIYLRALATVDQDWKKQGSGADAPFPSVAPQSHIVNSRTNADWDFEWNGQRGHN</sequence>
<dbReference type="EMBL" id="CM047580">
    <property type="protein sequence ID" value="KAI9922313.1"/>
    <property type="molecule type" value="Genomic_DNA"/>
</dbReference>
<name>A0ACC0WTR7_9STRA</name>
<keyword evidence="2" id="KW-1185">Reference proteome</keyword>